<dbReference type="AlphaFoldDB" id="A0AAJ7DVE6"/>
<sequence length="637" mass="75401">MFQESATEVEAKVFQHKFVDQNTILHEYESIITSLKEELGNCKLEQNKLRSLIESLQKENKNANDNINRSLAECNHEKCDSVIYDHEAITNLEKRITILQMEKDSVFQLWQMSLQTIDAMENELKTIYKKDTSATENPQFYQEQINNIKETYSEAIITLESKLVAAKENFFTQQTVCEKSKYRIEQLIQEKNDIIQQLSIYQQQSMEKESNLKETIDSLKGNLGEAKYDLKQIKQIKIDLEKRLKQAEKYAIVMASKDHEAKTKVSEAVDLIESAVKEKEAILRREARVIEEKMKLELHLSKLSEEYKAHLEAEMLKVKETYNKNIKKYLLEIKELKSELREQGTLLDRSQRDYRLVEEELEKFRQGSDNLFSKSNMKISNGEQNLQRNECTLQTNEDNCKKAIYDERIQFLEQKIGNLQEKLSNTSERLRFFQFQNLNGSEDHTREGNDHTREIMEKCSNFERQLSRALIDKEYLSNNLHALEMSFEKEIQRRNHEKILLESKVHDLQEKITNTERSIHLTKTLSDCTLDKRNNEQRTLINLKSIASMALQEKFDKKTRELTHHVETHQKLSNKWKEEANSLTSKFEKRTEEFKTKISILQKQNDNLTRELLFYQQLLARCNTQFVENYNRNMENR</sequence>
<evidence type="ECO:0000256" key="1">
    <source>
        <dbReference type="SAM" id="Coils"/>
    </source>
</evidence>
<keyword evidence="1" id="KW-0175">Coiled coil</keyword>
<accession>A0AAJ7DVE6</accession>
<protein>
    <submittedName>
        <fullName evidence="3">Intracellular protein transport protein USO1-like</fullName>
    </submittedName>
</protein>
<keyword evidence="2" id="KW-1185">Reference proteome</keyword>
<dbReference type="GO" id="GO:0005814">
    <property type="term" value="C:centriole"/>
    <property type="evidence" value="ECO:0007669"/>
    <property type="project" value="TreeGrafter"/>
</dbReference>
<dbReference type="Proteomes" id="UP000695007">
    <property type="component" value="Unplaced"/>
</dbReference>
<feature type="coiled-coil region" evidence="1">
    <location>
        <begin position="591"/>
        <end position="618"/>
    </location>
</feature>
<feature type="coiled-coil region" evidence="1">
    <location>
        <begin position="402"/>
        <end position="429"/>
    </location>
</feature>
<organism evidence="2 3">
    <name type="scientific">Ceratosolen solmsi marchali</name>
    <dbReference type="NCBI Taxonomy" id="326594"/>
    <lineage>
        <taxon>Eukaryota</taxon>
        <taxon>Metazoa</taxon>
        <taxon>Ecdysozoa</taxon>
        <taxon>Arthropoda</taxon>
        <taxon>Hexapoda</taxon>
        <taxon>Insecta</taxon>
        <taxon>Pterygota</taxon>
        <taxon>Neoptera</taxon>
        <taxon>Endopterygota</taxon>
        <taxon>Hymenoptera</taxon>
        <taxon>Apocrita</taxon>
        <taxon>Proctotrupomorpha</taxon>
        <taxon>Chalcidoidea</taxon>
        <taxon>Agaonidae</taxon>
        <taxon>Agaoninae</taxon>
        <taxon>Ceratosolen</taxon>
    </lineage>
</organism>
<feature type="coiled-coil region" evidence="1">
    <location>
        <begin position="319"/>
        <end position="367"/>
    </location>
</feature>
<evidence type="ECO:0000313" key="2">
    <source>
        <dbReference type="Proteomes" id="UP000695007"/>
    </source>
</evidence>
<dbReference type="KEGG" id="csol:105362152"/>
<feature type="coiled-coil region" evidence="1">
    <location>
        <begin position="149"/>
        <end position="204"/>
    </location>
</feature>
<proteinExistence type="predicted"/>
<dbReference type="InterPro" id="IPR038911">
    <property type="entry name" value="SCLT1"/>
</dbReference>
<reference evidence="3" key="1">
    <citation type="submission" date="2025-08" db="UniProtKB">
        <authorList>
            <consortium name="RefSeq"/>
        </authorList>
    </citation>
    <scope>IDENTIFICATION</scope>
</reference>
<dbReference type="GO" id="GO:0060271">
    <property type="term" value="P:cilium assembly"/>
    <property type="evidence" value="ECO:0007669"/>
    <property type="project" value="TreeGrafter"/>
</dbReference>
<dbReference type="PANTHER" id="PTHR35970">
    <property type="entry name" value="SODIUM CHANNEL AND CLATHRIN LINKER 1"/>
    <property type="match status" value="1"/>
</dbReference>
<name>A0AAJ7DVE6_9HYME</name>
<feature type="coiled-coil region" evidence="1">
    <location>
        <begin position="39"/>
        <end position="73"/>
    </location>
</feature>
<dbReference type="RefSeq" id="XP_011497806.1">
    <property type="nucleotide sequence ID" value="XM_011499504.1"/>
</dbReference>
<dbReference type="GeneID" id="105362152"/>
<dbReference type="PANTHER" id="PTHR35970:SF1">
    <property type="entry name" value="SODIUM CHANNEL AND CLATHRIN LINKER 1"/>
    <property type="match status" value="1"/>
</dbReference>
<gene>
    <name evidence="3" type="primary">LOC105362152</name>
</gene>
<evidence type="ECO:0000313" key="3">
    <source>
        <dbReference type="RefSeq" id="XP_011497806.1"/>
    </source>
</evidence>
<dbReference type="GO" id="GO:0045162">
    <property type="term" value="P:clustering of voltage-gated sodium channels"/>
    <property type="evidence" value="ECO:0007669"/>
    <property type="project" value="InterPro"/>
</dbReference>